<comment type="caution">
    <text evidence="2">The sequence shown here is derived from an EMBL/GenBank/DDBJ whole genome shotgun (WGS) entry which is preliminary data.</text>
</comment>
<evidence type="ECO:0000313" key="3">
    <source>
        <dbReference type="Proteomes" id="UP000186817"/>
    </source>
</evidence>
<feature type="compositionally biased region" description="Basic and acidic residues" evidence="1">
    <location>
        <begin position="404"/>
        <end position="428"/>
    </location>
</feature>
<keyword evidence="3" id="KW-1185">Reference proteome</keyword>
<feature type="region of interest" description="Disordered" evidence="1">
    <location>
        <begin position="346"/>
        <end position="428"/>
    </location>
</feature>
<dbReference type="OrthoDB" id="10353670at2759"/>
<reference evidence="2 3" key="1">
    <citation type="submission" date="2016-02" db="EMBL/GenBank/DDBJ databases">
        <title>Genome analysis of coral dinoflagellate symbionts highlights evolutionary adaptations to a symbiotic lifestyle.</title>
        <authorList>
            <person name="Aranda M."/>
            <person name="Li Y."/>
            <person name="Liew Y.J."/>
            <person name="Baumgarten S."/>
            <person name="Simakov O."/>
            <person name="Wilson M."/>
            <person name="Piel J."/>
            <person name="Ashoor H."/>
            <person name="Bougouffa S."/>
            <person name="Bajic V.B."/>
            <person name="Ryu T."/>
            <person name="Ravasi T."/>
            <person name="Bayer T."/>
            <person name="Micklem G."/>
            <person name="Kim H."/>
            <person name="Bhak J."/>
            <person name="Lajeunesse T.C."/>
            <person name="Voolstra C.R."/>
        </authorList>
    </citation>
    <scope>NUCLEOTIDE SEQUENCE [LARGE SCALE GENOMIC DNA]</scope>
    <source>
        <strain evidence="2 3">CCMP2467</strain>
    </source>
</reference>
<accession>A0A1Q9E142</accession>
<evidence type="ECO:0000256" key="1">
    <source>
        <dbReference type="SAM" id="MobiDB-lite"/>
    </source>
</evidence>
<sequence>MMSFTALSNRTAEALPSKDGVISLTNIADELGSMSLEDLVSNGGSYILLREGEALLIPPGFFFFQCGLGYMNAPKSFHQAFAAVPKSFVHDKDMLQTASDHYEVAHHHAESVKKVAAAISHFHTTAGGGTVSRDRAQADDADLEWEISRAKKHELFRQYVASVQATDKQAIESTEANAEEGAEAAVDKQQIDITVANAKEGAEAAVDKQQIDITVANAKEGDKQQIDITVANAKEGADAAVDKQQIDITVANAKEGASRASCRAFEAEVDELQKKMGNIQPGEEPFSPGVKVPDYAALPGAADLEKLAEVAVLQAELGEREIPAGSVLNEAEIAVAEMRQTLLSRKAAAAQDPSAEQDPVKQKAAAQSLSEQAKQNSVPVNNPTRPGSLQDYLRRAAASADNGSAKESKEKGKQESKAKAKVKADAGP</sequence>
<dbReference type="Proteomes" id="UP000186817">
    <property type="component" value="Unassembled WGS sequence"/>
</dbReference>
<feature type="compositionally biased region" description="Polar residues" evidence="1">
    <location>
        <begin position="365"/>
        <end position="387"/>
    </location>
</feature>
<dbReference type="AlphaFoldDB" id="A0A1Q9E142"/>
<evidence type="ECO:0000313" key="2">
    <source>
        <dbReference type="EMBL" id="OLQ01150.1"/>
    </source>
</evidence>
<dbReference type="EMBL" id="LSRX01000303">
    <property type="protein sequence ID" value="OLQ01150.1"/>
    <property type="molecule type" value="Genomic_DNA"/>
</dbReference>
<name>A0A1Q9E142_SYMMI</name>
<proteinExistence type="predicted"/>
<protein>
    <submittedName>
        <fullName evidence="2">Uncharacterized protein</fullName>
    </submittedName>
</protein>
<organism evidence="2 3">
    <name type="scientific">Symbiodinium microadriaticum</name>
    <name type="common">Dinoflagellate</name>
    <name type="synonym">Zooxanthella microadriatica</name>
    <dbReference type="NCBI Taxonomy" id="2951"/>
    <lineage>
        <taxon>Eukaryota</taxon>
        <taxon>Sar</taxon>
        <taxon>Alveolata</taxon>
        <taxon>Dinophyceae</taxon>
        <taxon>Suessiales</taxon>
        <taxon>Symbiodiniaceae</taxon>
        <taxon>Symbiodinium</taxon>
    </lineage>
</organism>
<gene>
    <name evidence="2" type="ORF">AK812_SmicGene16121</name>
</gene>